<feature type="compositionally biased region" description="Basic and acidic residues" evidence="1">
    <location>
        <begin position="24"/>
        <end position="57"/>
    </location>
</feature>
<feature type="non-terminal residue" evidence="2">
    <location>
        <position position="64"/>
    </location>
</feature>
<evidence type="ECO:0000313" key="2">
    <source>
        <dbReference type="EMBL" id="MCI59524.1"/>
    </source>
</evidence>
<dbReference type="AlphaFoldDB" id="A0A392TFZ4"/>
<comment type="caution">
    <text evidence="2">The sequence shown here is derived from an EMBL/GenBank/DDBJ whole genome shotgun (WGS) entry which is preliminary data.</text>
</comment>
<accession>A0A392TFZ4</accession>
<feature type="region of interest" description="Disordered" evidence="1">
    <location>
        <begin position="1"/>
        <end position="64"/>
    </location>
</feature>
<sequence length="64" mass="7363">MEVDKQPPVEEGEKSKKDKKKDKKNKEGRNKKDQEGKVVAEAEKQSKQPSSLEDKPAEKKKKKK</sequence>
<organism evidence="2 3">
    <name type="scientific">Trifolium medium</name>
    <dbReference type="NCBI Taxonomy" id="97028"/>
    <lineage>
        <taxon>Eukaryota</taxon>
        <taxon>Viridiplantae</taxon>
        <taxon>Streptophyta</taxon>
        <taxon>Embryophyta</taxon>
        <taxon>Tracheophyta</taxon>
        <taxon>Spermatophyta</taxon>
        <taxon>Magnoliopsida</taxon>
        <taxon>eudicotyledons</taxon>
        <taxon>Gunneridae</taxon>
        <taxon>Pentapetalae</taxon>
        <taxon>rosids</taxon>
        <taxon>fabids</taxon>
        <taxon>Fabales</taxon>
        <taxon>Fabaceae</taxon>
        <taxon>Papilionoideae</taxon>
        <taxon>50 kb inversion clade</taxon>
        <taxon>NPAAA clade</taxon>
        <taxon>Hologalegina</taxon>
        <taxon>IRL clade</taxon>
        <taxon>Trifolieae</taxon>
        <taxon>Trifolium</taxon>
    </lineage>
</organism>
<feature type="compositionally biased region" description="Basic and acidic residues" evidence="1">
    <location>
        <begin position="1"/>
        <end position="16"/>
    </location>
</feature>
<dbReference type="EMBL" id="LXQA010565094">
    <property type="protein sequence ID" value="MCI59524.1"/>
    <property type="molecule type" value="Genomic_DNA"/>
</dbReference>
<evidence type="ECO:0000256" key="1">
    <source>
        <dbReference type="SAM" id="MobiDB-lite"/>
    </source>
</evidence>
<keyword evidence="3" id="KW-1185">Reference proteome</keyword>
<name>A0A392TFZ4_9FABA</name>
<proteinExistence type="predicted"/>
<evidence type="ECO:0000313" key="3">
    <source>
        <dbReference type="Proteomes" id="UP000265520"/>
    </source>
</evidence>
<reference evidence="2 3" key="1">
    <citation type="journal article" date="2018" name="Front. Plant Sci.">
        <title>Red Clover (Trifolium pratense) and Zigzag Clover (T. medium) - A Picture of Genomic Similarities and Differences.</title>
        <authorList>
            <person name="Dluhosova J."/>
            <person name="Istvanek J."/>
            <person name="Nedelnik J."/>
            <person name="Repkova J."/>
        </authorList>
    </citation>
    <scope>NUCLEOTIDE SEQUENCE [LARGE SCALE GENOMIC DNA]</scope>
    <source>
        <strain evidence="3">cv. 10/8</strain>
        <tissue evidence="2">Leaf</tissue>
    </source>
</reference>
<dbReference type="Proteomes" id="UP000265520">
    <property type="component" value="Unassembled WGS sequence"/>
</dbReference>
<protein>
    <submittedName>
        <fullName evidence="2">Uncharacterized protein</fullName>
    </submittedName>
</protein>